<dbReference type="PANTHER" id="PTHR10884:SF14">
    <property type="entry name" value="NADH DEHYDROGENASE [UBIQUINONE] IRON-SULFUR PROTEIN 3, MITOCHONDRIAL"/>
    <property type="match status" value="1"/>
</dbReference>
<sequence>MEHPVSIEVPDLTIKNNDQQQDHDPTKVSPELVRTKQEDWLHLPSEEAHLGMQACARTNQDPRDLSQDEEDYEDDGNHDILLSTITSKTGSYQSTRGQRKAWRALAPRFVILGGQEPLSTLDAPYGFEIGGHSGLSGIPPVLAHFHTTQELTFGNKGNTRYNSRIRVQTNADEVTRISPVVSPFPSAGRWEREVWDMFGVSSINHPDLRRISTDYGFEGHPLRKDLPLSGYVEVRYDDPEKRVVSEPIEMTQEFRYFDFASPWEQRSDG</sequence>
<feature type="domain" description="NADH:ubiquinone oxidoreductase 30kDa subunit" evidence="5">
    <location>
        <begin position="159"/>
        <end position="231"/>
    </location>
</feature>
<dbReference type="Pfam" id="PF00329">
    <property type="entry name" value="Complex1_30kDa"/>
    <property type="match status" value="1"/>
</dbReference>
<dbReference type="InterPro" id="IPR001268">
    <property type="entry name" value="NADH_UbQ_OxRdtase_30kDa_su"/>
</dbReference>
<evidence type="ECO:0000256" key="1">
    <source>
        <dbReference type="ARBA" id="ARBA00007569"/>
    </source>
</evidence>
<accession>A0AAV6W041</accession>
<dbReference type="EMBL" id="WHWC01000430">
    <property type="protein sequence ID" value="KAG8362594.1"/>
    <property type="molecule type" value="Genomic_DNA"/>
</dbReference>
<evidence type="ECO:0000256" key="2">
    <source>
        <dbReference type="ARBA" id="ARBA00022448"/>
    </source>
</evidence>
<dbReference type="AlphaFoldDB" id="A0AAV6W041"/>
<dbReference type="InterPro" id="IPR037232">
    <property type="entry name" value="NADH_quin_OxRdtase_su_C/D-like"/>
</dbReference>
<evidence type="ECO:0000313" key="7">
    <source>
        <dbReference type="Proteomes" id="UP000826271"/>
    </source>
</evidence>
<proteinExistence type="inferred from homology"/>
<name>A0AAV6W041_9LAMI</name>
<reference evidence="6" key="1">
    <citation type="submission" date="2019-10" db="EMBL/GenBank/DDBJ databases">
        <authorList>
            <person name="Zhang R."/>
            <person name="Pan Y."/>
            <person name="Wang J."/>
            <person name="Ma R."/>
            <person name="Yu S."/>
        </authorList>
    </citation>
    <scope>NUCLEOTIDE SEQUENCE</scope>
    <source>
        <strain evidence="6">LA-IB0</strain>
        <tissue evidence="6">Leaf</tissue>
    </source>
</reference>
<evidence type="ECO:0000259" key="5">
    <source>
        <dbReference type="Pfam" id="PF00329"/>
    </source>
</evidence>
<dbReference type="Proteomes" id="UP000826271">
    <property type="component" value="Unassembled WGS sequence"/>
</dbReference>
<dbReference type="InterPro" id="IPR020396">
    <property type="entry name" value="NADH_UbQ_OxRdtase_CS"/>
</dbReference>
<evidence type="ECO:0000256" key="3">
    <source>
        <dbReference type="RuleBase" id="RU003456"/>
    </source>
</evidence>
<comment type="caution">
    <text evidence="6">The sequence shown here is derived from an EMBL/GenBank/DDBJ whole genome shotgun (WGS) entry which is preliminary data.</text>
</comment>
<evidence type="ECO:0000256" key="4">
    <source>
        <dbReference type="SAM" id="MobiDB-lite"/>
    </source>
</evidence>
<keyword evidence="2 3" id="KW-0813">Transport</keyword>
<keyword evidence="3" id="KW-1278">Translocase</keyword>
<gene>
    <name evidence="6" type="ORF">BUALT_BualtUnG0060700</name>
</gene>
<keyword evidence="3" id="KW-0520">NAD</keyword>
<dbReference type="Gene3D" id="3.30.460.80">
    <property type="entry name" value="NADH:ubiquinone oxidoreductase, 30kDa subunit"/>
    <property type="match status" value="1"/>
</dbReference>
<dbReference type="GO" id="GO:0008137">
    <property type="term" value="F:NADH dehydrogenase (ubiquinone) activity"/>
    <property type="evidence" value="ECO:0007669"/>
    <property type="project" value="InterPro"/>
</dbReference>
<organism evidence="6 7">
    <name type="scientific">Buddleja alternifolia</name>
    <dbReference type="NCBI Taxonomy" id="168488"/>
    <lineage>
        <taxon>Eukaryota</taxon>
        <taxon>Viridiplantae</taxon>
        <taxon>Streptophyta</taxon>
        <taxon>Embryophyta</taxon>
        <taxon>Tracheophyta</taxon>
        <taxon>Spermatophyta</taxon>
        <taxon>Magnoliopsida</taxon>
        <taxon>eudicotyledons</taxon>
        <taxon>Gunneridae</taxon>
        <taxon>Pentapetalae</taxon>
        <taxon>asterids</taxon>
        <taxon>lamiids</taxon>
        <taxon>Lamiales</taxon>
        <taxon>Scrophulariaceae</taxon>
        <taxon>Buddlejeae</taxon>
        <taxon>Buddleja</taxon>
    </lineage>
</organism>
<feature type="region of interest" description="Disordered" evidence="4">
    <location>
        <begin position="1"/>
        <end position="31"/>
    </location>
</feature>
<keyword evidence="7" id="KW-1185">Reference proteome</keyword>
<comment type="similarity">
    <text evidence="1 3">Belongs to the complex I 30 kDa subunit family.</text>
</comment>
<protein>
    <recommendedName>
        <fullName evidence="5">NADH:ubiquinone oxidoreductase 30kDa subunit domain-containing protein</fullName>
    </recommendedName>
</protein>
<dbReference type="PANTHER" id="PTHR10884">
    <property type="entry name" value="NADH DEHYDROGENASE UBIQUINONE IRON-SULFUR PROTEIN 3"/>
    <property type="match status" value="1"/>
</dbReference>
<dbReference type="GO" id="GO:0016651">
    <property type="term" value="F:oxidoreductase activity, acting on NAD(P)H"/>
    <property type="evidence" value="ECO:0007669"/>
    <property type="project" value="InterPro"/>
</dbReference>
<evidence type="ECO:0000313" key="6">
    <source>
        <dbReference type="EMBL" id="KAG8362594.1"/>
    </source>
</evidence>
<dbReference type="PROSITE" id="PS00542">
    <property type="entry name" value="COMPLEX1_30K"/>
    <property type="match status" value="1"/>
</dbReference>
<dbReference type="SUPFAM" id="SSF143243">
    <property type="entry name" value="Nqo5-like"/>
    <property type="match status" value="1"/>
</dbReference>